<evidence type="ECO:0000313" key="2">
    <source>
        <dbReference type="Proteomes" id="UP000789901"/>
    </source>
</evidence>
<proteinExistence type="predicted"/>
<feature type="non-terminal residue" evidence="1">
    <location>
        <position position="1"/>
    </location>
</feature>
<comment type="caution">
    <text evidence="1">The sequence shown here is derived from an EMBL/GenBank/DDBJ whole genome shotgun (WGS) entry which is preliminary data.</text>
</comment>
<reference evidence="1 2" key="1">
    <citation type="submission" date="2021-06" db="EMBL/GenBank/DDBJ databases">
        <authorList>
            <person name="Kallberg Y."/>
            <person name="Tangrot J."/>
            <person name="Rosling A."/>
        </authorList>
    </citation>
    <scope>NUCLEOTIDE SEQUENCE [LARGE SCALE GENOMIC DNA]</scope>
    <source>
        <strain evidence="1 2">120-4 pot B 10/14</strain>
    </source>
</reference>
<protein>
    <submittedName>
        <fullName evidence="1">46357_t:CDS:1</fullName>
    </submittedName>
</protein>
<gene>
    <name evidence="1" type="ORF">GMARGA_LOCUS24891</name>
</gene>
<accession>A0ABN7W0E9</accession>
<evidence type="ECO:0000313" key="1">
    <source>
        <dbReference type="EMBL" id="CAG8809440.1"/>
    </source>
</evidence>
<sequence>RHFKEYVPEKGSSSLRENVKAMNADLKNITKKNNPKTKSFVFKKDMLLEDLSLALAQLKIWAHGDGAKNAFEKAFTLSELKILVQAFQAKPLELKGKKKSGYVDLLFNNLQSGVEFNEEIKKRGRIFT</sequence>
<dbReference type="Proteomes" id="UP000789901">
    <property type="component" value="Unassembled WGS sequence"/>
</dbReference>
<dbReference type="EMBL" id="CAJVQB010026872">
    <property type="protein sequence ID" value="CAG8809440.1"/>
    <property type="molecule type" value="Genomic_DNA"/>
</dbReference>
<name>A0ABN7W0E9_GIGMA</name>
<keyword evidence="2" id="KW-1185">Reference proteome</keyword>
<organism evidence="1 2">
    <name type="scientific">Gigaspora margarita</name>
    <dbReference type="NCBI Taxonomy" id="4874"/>
    <lineage>
        <taxon>Eukaryota</taxon>
        <taxon>Fungi</taxon>
        <taxon>Fungi incertae sedis</taxon>
        <taxon>Mucoromycota</taxon>
        <taxon>Glomeromycotina</taxon>
        <taxon>Glomeromycetes</taxon>
        <taxon>Diversisporales</taxon>
        <taxon>Gigasporaceae</taxon>
        <taxon>Gigaspora</taxon>
    </lineage>
</organism>